<evidence type="ECO:0000256" key="7">
    <source>
        <dbReference type="ARBA" id="ARBA00022737"/>
    </source>
</evidence>
<protein>
    <recommendedName>
        <fullName evidence="13">G-protein-signaling modulator 1</fullName>
    </recommendedName>
</protein>
<reference evidence="11" key="1">
    <citation type="submission" date="2019-10" db="EMBL/GenBank/DDBJ databases">
        <title>The sequence and de novo assembly of the wild yak genome.</title>
        <authorList>
            <person name="Liu Y."/>
        </authorList>
    </citation>
    <scope>NUCLEOTIDE SEQUENCE [LARGE SCALE GENOMIC DNA]</scope>
    <source>
        <strain evidence="11">WY2019</strain>
    </source>
</reference>
<keyword evidence="9" id="KW-0472">Membrane</keyword>
<comment type="subcellular location">
    <subcellularLocation>
        <location evidence="1">Cell membrane</location>
    </subcellularLocation>
    <subcellularLocation>
        <location evidence="2">Cytoplasm</location>
    </subcellularLocation>
</comment>
<dbReference type="Pfam" id="PF07719">
    <property type="entry name" value="TPR_2"/>
    <property type="match status" value="1"/>
</dbReference>
<accession>A0A6B0RXF7</accession>
<evidence type="ECO:0000256" key="8">
    <source>
        <dbReference type="ARBA" id="ARBA00022803"/>
    </source>
</evidence>
<dbReference type="Pfam" id="PF13374">
    <property type="entry name" value="TPR_10"/>
    <property type="match status" value="2"/>
</dbReference>
<dbReference type="FunFam" id="1.25.40.10:FF:000043">
    <property type="entry name" value="G-protein-signaling modulator 2 isoform X1"/>
    <property type="match status" value="1"/>
</dbReference>
<dbReference type="InterPro" id="IPR052386">
    <property type="entry name" value="GPSM"/>
</dbReference>
<dbReference type="GO" id="GO:0005886">
    <property type="term" value="C:plasma membrane"/>
    <property type="evidence" value="ECO:0007669"/>
    <property type="project" value="UniProtKB-SubCell"/>
</dbReference>
<keyword evidence="8 10" id="KW-0802">TPR repeat</keyword>
<evidence type="ECO:0000313" key="12">
    <source>
        <dbReference type="Proteomes" id="UP000322234"/>
    </source>
</evidence>
<evidence type="ECO:0000256" key="3">
    <source>
        <dbReference type="ARBA" id="ARBA00006600"/>
    </source>
</evidence>
<dbReference type="GO" id="GO:0005938">
    <property type="term" value="C:cell cortex"/>
    <property type="evidence" value="ECO:0007669"/>
    <property type="project" value="TreeGrafter"/>
</dbReference>
<evidence type="ECO:0000256" key="5">
    <source>
        <dbReference type="ARBA" id="ARBA00022490"/>
    </source>
</evidence>
<dbReference type="Pfam" id="PF13424">
    <property type="entry name" value="TPR_12"/>
    <property type="match status" value="2"/>
</dbReference>
<dbReference type="Gene3D" id="1.25.40.10">
    <property type="entry name" value="Tetratricopeptide repeat domain"/>
    <property type="match status" value="1"/>
</dbReference>
<evidence type="ECO:0000256" key="10">
    <source>
        <dbReference type="PROSITE-ProRule" id="PRU00339"/>
    </source>
</evidence>
<dbReference type="Proteomes" id="UP000322234">
    <property type="component" value="Unassembled WGS sequence"/>
</dbReference>
<evidence type="ECO:0000256" key="1">
    <source>
        <dbReference type="ARBA" id="ARBA00004236"/>
    </source>
</evidence>
<dbReference type="InterPro" id="IPR011990">
    <property type="entry name" value="TPR-like_helical_dom_sf"/>
</dbReference>
<name>A0A6B0RXF7_9CETA</name>
<dbReference type="GO" id="GO:0005092">
    <property type="term" value="F:GDP-dissociation inhibitor activity"/>
    <property type="evidence" value="ECO:0007669"/>
    <property type="project" value="TreeGrafter"/>
</dbReference>
<dbReference type="PROSITE" id="PS50005">
    <property type="entry name" value="TPR"/>
    <property type="match status" value="1"/>
</dbReference>
<dbReference type="SMART" id="SM00028">
    <property type="entry name" value="TPR"/>
    <property type="match status" value="6"/>
</dbReference>
<dbReference type="GO" id="GO:0001965">
    <property type="term" value="F:G-protein alpha-subunit binding"/>
    <property type="evidence" value="ECO:0007669"/>
    <property type="project" value="TreeGrafter"/>
</dbReference>
<dbReference type="EMBL" id="VBQZ03000121">
    <property type="protein sequence ID" value="MXQ94828.1"/>
    <property type="molecule type" value="Genomic_DNA"/>
</dbReference>
<evidence type="ECO:0000313" key="11">
    <source>
        <dbReference type="EMBL" id="MXQ94828.1"/>
    </source>
</evidence>
<organism evidence="11 12">
    <name type="scientific">Bos mutus</name>
    <name type="common">wild yak</name>
    <dbReference type="NCBI Taxonomy" id="72004"/>
    <lineage>
        <taxon>Eukaryota</taxon>
        <taxon>Metazoa</taxon>
        <taxon>Chordata</taxon>
        <taxon>Craniata</taxon>
        <taxon>Vertebrata</taxon>
        <taxon>Euteleostomi</taxon>
        <taxon>Mammalia</taxon>
        <taxon>Eutheria</taxon>
        <taxon>Laurasiatheria</taxon>
        <taxon>Artiodactyla</taxon>
        <taxon>Ruminantia</taxon>
        <taxon>Pecora</taxon>
        <taxon>Bovidae</taxon>
        <taxon>Bovinae</taxon>
        <taxon>Bos</taxon>
    </lineage>
</organism>
<evidence type="ECO:0000256" key="9">
    <source>
        <dbReference type="ARBA" id="ARBA00023136"/>
    </source>
</evidence>
<keyword evidence="5" id="KW-0963">Cytoplasm</keyword>
<dbReference type="InterPro" id="IPR013105">
    <property type="entry name" value="TPR_2"/>
</dbReference>
<sequence length="585" mass="63744">MPAAAPEGPPAALSLAEKAVCKVVYGAPRPRPLLLPVGLELWLYVQKMRDLRGKRMEASCLELALEGERLCKAGDFKAGVAFFEAAVQVGTEDLKTLSAIYSQLGNAYFYLKEYARALEYHKHDLLLARTIGDRMGEAKASGNLGNTLKVLGRFDEAVVCCQRHLDIAQEQGDKVGEARALYNIGNVYHAKGKQLSWTAAQDPGHLPPAVRETLRRASEFYERNLSLVKELGDRAAQGRAYGNLGNTHYLLGSFAEATAFHKERLAIAKEFGDKAAERRAYSNLGNAHIFLGRFDVAAEYYKKTLQLSRQLKDQAVEAQACYSLGNTYTLLQDYERAAEYHLRHLLIAQELADRLGEGRACWSLGNAYVSMGSPAQALTFAKKHLEISQEIGDRSGELTARMNVAQLQLALGRLASPAAAEKPDLAGYEAQGARPKRTQRLSAETWDLLRLPLERGDRCALCGSGPCTGPPCPERPPEAPWLPWAPFTLPLVRPARLDTPQGQTTVLKCGRTPTAWPAPIPVCSGGTVGPGALDPPRGGCCVALEPWPAVSEPLVPTVYWTLVSIADKAQGRPRSPSIQPGKVDV</sequence>
<evidence type="ECO:0000256" key="6">
    <source>
        <dbReference type="ARBA" id="ARBA00022553"/>
    </source>
</evidence>
<evidence type="ECO:0008006" key="13">
    <source>
        <dbReference type="Google" id="ProtNLM"/>
    </source>
</evidence>
<evidence type="ECO:0000256" key="2">
    <source>
        <dbReference type="ARBA" id="ARBA00004496"/>
    </source>
</evidence>
<feature type="repeat" description="TPR" evidence="10">
    <location>
        <begin position="278"/>
        <end position="311"/>
    </location>
</feature>
<dbReference type="AlphaFoldDB" id="A0A6B0RXF7"/>
<dbReference type="GO" id="GO:0000132">
    <property type="term" value="P:establishment of mitotic spindle orientation"/>
    <property type="evidence" value="ECO:0007669"/>
    <property type="project" value="TreeGrafter"/>
</dbReference>
<dbReference type="PANTHER" id="PTHR45954:SF2">
    <property type="entry name" value="G-PROTEIN-SIGNALING MODULATOR 1"/>
    <property type="match status" value="1"/>
</dbReference>
<comment type="similarity">
    <text evidence="3">Belongs to the GPSM family.</text>
</comment>
<keyword evidence="4" id="KW-1003">Cell membrane</keyword>
<dbReference type="SUPFAM" id="SSF48452">
    <property type="entry name" value="TPR-like"/>
    <property type="match status" value="2"/>
</dbReference>
<dbReference type="PANTHER" id="PTHR45954">
    <property type="entry name" value="LD33695P"/>
    <property type="match status" value="1"/>
</dbReference>
<proteinExistence type="inferred from homology"/>
<dbReference type="InterPro" id="IPR019734">
    <property type="entry name" value="TPR_rpt"/>
</dbReference>
<evidence type="ECO:0000256" key="4">
    <source>
        <dbReference type="ARBA" id="ARBA00022475"/>
    </source>
</evidence>
<keyword evidence="7" id="KW-0677">Repeat</keyword>
<keyword evidence="6" id="KW-0597">Phosphoprotein</keyword>
<keyword evidence="12" id="KW-1185">Reference proteome</keyword>
<gene>
    <name evidence="11" type="ORF">E5288_WYG008245</name>
</gene>
<comment type="caution">
    <text evidence="11">The sequence shown here is derived from an EMBL/GenBank/DDBJ whole genome shotgun (WGS) entry which is preliminary data.</text>
</comment>